<evidence type="ECO:0000256" key="1">
    <source>
        <dbReference type="SAM" id="MobiDB-lite"/>
    </source>
</evidence>
<feature type="compositionally biased region" description="Acidic residues" evidence="1">
    <location>
        <begin position="328"/>
        <end position="345"/>
    </location>
</feature>
<name>A0AAD7X5Y7_9APHY</name>
<accession>A0AAD7X5Y7</accession>
<protein>
    <submittedName>
        <fullName evidence="2">Uncharacterized protein</fullName>
    </submittedName>
</protein>
<feature type="region of interest" description="Disordered" evidence="1">
    <location>
        <begin position="321"/>
        <end position="373"/>
    </location>
</feature>
<feature type="compositionally biased region" description="Acidic residues" evidence="1">
    <location>
        <begin position="355"/>
        <end position="367"/>
    </location>
</feature>
<gene>
    <name evidence="2" type="ORF">ONZ51_g11834</name>
</gene>
<reference evidence="2" key="1">
    <citation type="submission" date="2022-11" db="EMBL/GenBank/DDBJ databases">
        <title>Genome Sequence of Cubamyces cubensis.</title>
        <authorList>
            <person name="Buettner E."/>
        </authorList>
    </citation>
    <scope>NUCLEOTIDE SEQUENCE</scope>
    <source>
        <strain evidence="2">MPL-01</strain>
    </source>
</reference>
<keyword evidence="3" id="KW-1185">Reference proteome</keyword>
<evidence type="ECO:0000313" key="3">
    <source>
        <dbReference type="Proteomes" id="UP001215151"/>
    </source>
</evidence>
<sequence length="373" mass="42477">MYIRGDTIERPSAFSLFANYDFGCSLPCFHCKYYYALIFDKLGLSFVTHLRDHVLAREVFARGEDPDAAEFSSTDRANIVILNNKIYWHHVLRVNFTTYDRHCTQDSINPRTHADILLLAPPGSPHKYLYARIIKIFHVYIHIAESDAHTKPFERYNMLFVQWFRLDSTFAGGFATKRLYRLEFVPADDARSDAFSFERTHTLLGSSTIARSGADDTHFIGNPKEHDTDWCFYYVGMFADRDIFMRYYSNGIGHQGLRKQSEVALDDEDFNAVWCDEDADVKDAARALSREPEDIIDGDADEGSLVEALSENNLLGLVQNSQCLDEGERSDEDGDRSDGDTDNDGLDDRVAEQAASDEEGEPDEYDQEGFAPL</sequence>
<proteinExistence type="predicted"/>
<organism evidence="2 3">
    <name type="scientific">Trametes cubensis</name>
    <dbReference type="NCBI Taxonomy" id="1111947"/>
    <lineage>
        <taxon>Eukaryota</taxon>
        <taxon>Fungi</taxon>
        <taxon>Dikarya</taxon>
        <taxon>Basidiomycota</taxon>
        <taxon>Agaricomycotina</taxon>
        <taxon>Agaricomycetes</taxon>
        <taxon>Polyporales</taxon>
        <taxon>Polyporaceae</taxon>
        <taxon>Trametes</taxon>
    </lineage>
</organism>
<comment type="caution">
    <text evidence="2">The sequence shown here is derived from an EMBL/GenBank/DDBJ whole genome shotgun (WGS) entry which is preliminary data.</text>
</comment>
<evidence type="ECO:0000313" key="2">
    <source>
        <dbReference type="EMBL" id="KAJ8456926.1"/>
    </source>
</evidence>
<dbReference type="Proteomes" id="UP001215151">
    <property type="component" value="Unassembled WGS sequence"/>
</dbReference>
<dbReference type="EMBL" id="JAPEVG010000617">
    <property type="protein sequence ID" value="KAJ8456926.1"/>
    <property type="molecule type" value="Genomic_DNA"/>
</dbReference>
<dbReference type="AlphaFoldDB" id="A0AAD7X5Y7"/>